<accession>A0AAN9K8I9</accession>
<comment type="caution">
    <text evidence="2">The sequence shown here is derived from an EMBL/GenBank/DDBJ whole genome shotgun (WGS) entry which is preliminary data.</text>
</comment>
<keyword evidence="3" id="KW-1185">Reference proteome</keyword>
<dbReference type="EMBL" id="JAYKXN010000002">
    <property type="protein sequence ID" value="KAK7311906.1"/>
    <property type="molecule type" value="Genomic_DNA"/>
</dbReference>
<dbReference type="Proteomes" id="UP001359559">
    <property type="component" value="Unassembled WGS sequence"/>
</dbReference>
<protein>
    <submittedName>
        <fullName evidence="2">Uncharacterized protein</fullName>
    </submittedName>
</protein>
<gene>
    <name evidence="2" type="ORF">RJT34_10371</name>
</gene>
<sequence length="104" mass="12142">MPCATTKRFANNTLQVTHNCLLLHSSRLTPLHLNPRMGNAKHRIYHLSEIFSSLKISENSQFSFFLVSFRKPEFLLFYSFAEKGGKRKRKRKSPNLLPPSENHR</sequence>
<feature type="region of interest" description="Disordered" evidence="1">
    <location>
        <begin position="84"/>
        <end position="104"/>
    </location>
</feature>
<proteinExistence type="predicted"/>
<name>A0AAN9K8I9_CLITE</name>
<reference evidence="2 3" key="1">
    <citation type="submission" date="2024-01" db="EMBL/GenBank/DDBJ databases">
        <title>The genomes of 5 underutilized Papilionoideae crops provide insights into root nodulation and disease resistance.</title>
        <authorList>
            <person name="Yuan L."/>
        </authorList>
    </citation>
    <scope>NUCLEOTIDE SEQUENCE [LARGE SCALE GENOMIC DNA]</scope>
    <source>
        <strain evidence="2">LY-2023</strain>
        <tissue evidence="2">Leaf</tissue>
    </source>
</reference>
<dbReference type="AlphaFoldDB" id="A0AAN9K8I9"/>
<evidence type="ECO:0000256" key="1">
    <source>
        <dbReference type="SAM" id="MobiDB-lite"/>
    </source>
</evidence>
<organism evidence="2 3">
    <name type="scientific">Clitoria ternatea</name>
    <name type="common">Butterfly pea</name>
    <dbReference type="NCBI Taxonomy" id="43366"/>
    <lineage>
        <taxon>Eukaryota</taxon>
        <taxon>Viridiplantae</taxon>
        <taxon>Streptophyta</taxon>
        <taxon>Embryophyta</taxon>
        <taxon>Tracheophyta</taxon>
        <taxon>Spermatophyta</taxon>
        <taxon>Magnoliopsida</taxon>
        <taxon>eudicotyledons</taxon>
        <taxon>Gunneridae</taxon>
        <taxon>Pentapetalae</taxon>
        <taxon>rosids</taxon>
        <taxon>fabids</taxon>
        <taxon>Fabales</taxon>
        <taxon>Fabaceae</taxon>
        <taxon>Papilionoideae</taxon>
        <taxon>50 kb inversion clade</taxon>
        <taxon>NPAAA clade</taxon>
        <taxon>indigoferoid/millettioid clade</taxon>
        <taxon>Phaseoleae</taxon>
        <taxon>Clitoria</taxon>
    </lineage>
</organism>
<evidence type="ECO:0000313" key="3">
    <source>
        <dbReference type="Proteomes" id="UP001359559"/>
    </source>
</evidence>
<evidence type="ECO:0000313" key="2">
    <source>
        <dbReference type="EMBL" id="KAK7311906.1"/>
    </source>
</evidence>